<feature type="transmembrane region" description="Helical" evidence="5">
    <location>
        <begin position="49"/>
        <end position="68"/>
    </location>
</feature>
<evidence type="ECO:0000256" key="3">
    <source>
        <dbReference type="ARBA" id="ARBA00022989"/>
    </source>
</evidence>
<dbReference type="Gene3D" id="1.20.120.1630">
    <property type="match status" value="1"/>
</dbReference>
<evidence type="ECO:0000313" key="7">
    <source>
        <dbReference type="Proteomes" id="UP001164761"/>
    </source>
</evidence>
<evidence type="ECO:0000256" key="1">
    <source>
        <dbReference type="ARBA" id="ARBA00004127"/>
    </source>
</evidence>
<dbReference type="InterPro" id="IPR007318">
    <property type="entry name" value="Phopholipid_MeTrfase"/>
</dbReference>
<protein>
    <submittedName>
        <fullName evidence="6">Isoprenylcysteine carboxylmethyltransferase family protein</fullName>
    </submittedName>
</protein>
<gene>
    <name evidence="6" type="ORF">NZD89_02120</name>
</gene>
<keyword evidence="4 5" id="KW-0472">Membrane</keyword>
<name>A0ABY6ZHV5_9BACL</name>
<dbReference type="Pfam" id="PF04191">
    <property type="entry name" value="PEMT"/>
    <property type="match status" value="1"/>
</dbReference>
<evidence type="ECO:0000313" key="6">
    <source>
        <dbReference type="EMBL" id="WAH42325.1"/>
    </source>
</evidence>
<evidence type="ECO:0000256" key="2">
    <source>
        <dbReference type="ARBA" id="ARBA00022692"/>
    </source>
</evidence>
<dbReference type="InterPro" id="IPR052527">
    <property type="entry name" value="Metal_cation-efflux_comp"/>
</dbReference>
<dbReference type="Proteomes" id="UP001164761">
    <property type="component" value="Chromosome"/>
</dbReference>
<proteinExistence type="predicted"/>
<keyword evidence="7" id="KW-1185">Reference proteome</keyword>
<feature type="transmembrane region" description="Helical" evidence="5">
    <location>
        <begin position="80"/>
        <end position="100"/>
    </location>
</feature>
<keyword evidence="3 5" id="KW-1133">Transmembrane helix</keyword>
<dbReference type="PANTHER" id="PTHR43847">
    <property type="entry name" value="BLL3993 PROTEIN"/>
    <property type="match status" value="1"/>
</dbReference>
<keyword evidence="2 5" id="KW-0812">Transmembrane</keyword>
<evidence type="ECO:0000256" key="5">
    <source>
        <dbReference type="SAM" id="Phobius"/>
    </source>
</evidence>
<accession>A0ABY6ZHV5</accession>
<dbReference type="PANTHER" id="PTHR43847:SF1">
    <property type="entry name" value="BLL3993 PROTEIN"/>
    <property type="match status" value="1"/>
</dbReference>
<comment type="subcellular location">
    <subcellularLocation>
        <location evidence="1">Endomembrane system</location>
        <topology evidence="1">Multi-pass membrane protein</topology>
    </subcellularLocation>
</comment>
<reference evidence="6" key="1">
    <citation type="submission" date="2022-08" db="EMBL/GenBank/DDBJ databases">
        <title>Alicyclobacillus fastidiosus DSM 17978, complete genome.</title>
        <authorList>
            <person name="Wang Q."/>
            <person name="Cai R."/>
            <person name="Wang Z."/>
        </authorList>
    </citation>
    <scope>NUCLEOTIDE SEQUENCE</scope>
    <source>
        <strain evidence="6">DSM 17978</strain>
    </source>
</reference>
<sequence>MKMNVYTYEGAWFWILFYLWVALEMVFWIRARFLRRGQPRKQNDDRGSVALIMIGMYVLIFVSIMFSVRHLGILPQWTRYVGFLLMIAGMIIRFSAIIQLGRFFSPVVGVVSNQEIIQSGLYRWIRHPAYTGGFITAVGIGLGLRTWWGVLLCGAGLLLVYAYRIHVEEKVLIEHFGERYAEYRKHTKKMFPGIW</sequence>
<dbReference type="RefSeq" id="WP_268006209.1">
    <property type="nucleotide sequence ID" value="NZ_BSUT01000001.1"/>
</dbReference>
<organism evidence="6 7">
    <name type="scientific">Alicyclobacillus fastidiosus</name>
    <dbReference type="NCBI Taxonomy" id="392011"/>
    <lineage>
        <taxon>Bacteria</taxon>
        <taxon>Bacillati</taxon>
        <taxon>Bacillota</taxon>
        <taxon>Bacilli</taxon>
        <taxon>Bacillales</taxon>
        <taxon>Alicyclobacillaceae</taxon>
        <taxon>Alicyclobacillus</taxon>
    </lineage>
</organism>
<dbReference type="EMBL" id="CP104067">
    <property type="protein sequence ID" value="WAH42325.1"/>
    <property type="molecule type" value="Genomic_DNA"/>
</dbReference>
<feature type="transmembrane region" description="Helical" evidence="5">
    <location>
        <begin position="146"/>
        <end position="163"/>
    </location>
</feature>
<evidence type="ECO:0000256" key="4">
    <source>
        <dbReference type="ARBA" id="ARBA00023136"/>
    </source>
</evidence>
<feature type="transmembrane region" description="Helical" evidence="5">
    <location>
        <begin position="12"/>
        <end position="29"/>
    </location>
</feature>